<keyword evidence="2" id="KW-1185">Reference proteome</keyword>
<evidence type="ECO:0000313" key="2">
    <source>
        <dbReference type="Proteomes" id="UP000076858"/>
    </source>
</evidence>
<dbReference type="Proteomes" id="UP000076858">
    <property type="component" value="Unassembled WGS sequence"/>
</dbReference>
<sequence length="65" mass="7923">MKSKNNGRFLFCFRTNKNKQKKEIYRNSQKKKTNKKNFLLIPRLPCPHKPINLIITHYYYHVVNS</sequence>
<evidence type="ECO:0000313" key="1">
    <source>
        <dbReference type="EMBL" id="KZR98927.1"/>
    </source>
</evidence>
<gene>
    <name evidence="1" type="ORF">APZ42_005423</name>
</gene>
<proteinExistence type="predicted"/>
<accession>A0A164GGB4</accession>
<protein>
    <submittedName>
        <fullName evidence="1">Uncharacterized protein</fullName>
    </submittedName>
</protein>
<dbReference type="AlphaFoldDB" id="A0A164GGB4"/>
<organism evidence="1 2">
    <name type="scientific">Daphnia magna</name>
    <dbReference type="NCBI Taxonomy" id="35525"/>
    <lineage>
        <taxon>Eukaryota</taxon>
        <taxon>Metazoa</taxon>
        <taxon>Ecdysozoa</taxon>
        <taxon>Arthropoda</taxon>
        <taxon>Crustacea</taxon>
        <taxon>Branchiopoda</taxon>
        <taxon>Diplostraca</taxon>
        <taxon>Cladocera</taxon>
        <taxon>Anomopoda</taxon>
        <taxon>Daphniidae</taxon>
        <taxon>Daphnia</taxon>
    </lineage>
</organism>
<dbReference type="EMBL" id="LRGB01015299">
    <property type="protein sequence ID" value="KZR98927.1"/>
    <property type="molecule type" value="Genomic_DNA"/>
</dbReference>
<name>A0A164GGB4_9CRUS</name>
<reference evidence="1 2" key="1">
    <citation type="submission" date="2016-03" db="EMBL/GenBank/DDBJ databases">
        <title>EvidentialGene: Evidence-directed Construction of Genes on Genomes.</title>
        <authorList>
            <person name="Gilbert D.G."/>
            <person name="Choi J.-H."/>
            <person name="Mockaitis K."/>
            <person name="Colbourne J."/>
            <person name="Pfrender M."/>
        </authorList>
    </citation>
    <scope>NUCLEOTIDE SEQUENCE [LARGE SCALE GENOMIC DNA]</scope>
    <source>
        <strain evidence="1 2">Xinb3</strain>
        <tissue evidence="1">Complete organism</tissue>
    </source>
</reference>
<comment type="caution">
    <text evidence="1">The sequence shown here is derived from an EMBL/GenBank/DDBJ whole genome shotgun (WGS) entry which is preliminary data.</text>
</comment>